<dbReference type="InterPro" id="IPR013830">
    <property type="entry name" value="SGNH_hydro"/>
</dbReference>
<keyword evidence="3" id="KW-1185">Reference proteome</keyword>
<dbReference type="Proteomes" id="UP000264006">
    <property type="component" value="Chromosome"/>
</dbReference>
<dbReference type="InterPro" id="IPR036514">
    <property type="entry name" value="SGNH_hydro_sf"/>
</dbReference>
<dbReference type="CDD" id="cd01836">
    <property type="entry name" value="FeeA_FeeB_like"/>
    <property type="match status" value="1"/>
</dbReference>
<evidence type="ECO:0000259" key="1">
    <source>
        <dbReference type="Pfam" id="PF13472"/>
    </source>
</evidence>
<evidence type="ECO:0000313" key="3">
    <source>
        <dbReference type="Proteomes" id="UP000264006"/>
    </source>
</evidence>
<dbReference type="AlphaFoldDB" id="A0A346XSL4"/>
<reference evidence="2 3" key="1">
    <citation type="submission" date="2018-09" db="EMBL/GenBank/DDBJ databases">
        <title>Complete genome sequence of Euzebya sp. DY32-46 isolated from seawater of Pacific Ocean.</title>
        <authorList>
            <person name="Xu L."/>
            <person name="Wu Y.-H."/>
            <person name="Xu X.-W."/>
        </authorList>
    </citation>
    <scope>NUCLEOTIDE SEQUENCE [LARGE SCALE GENOMIC DNA]</scope>
    <source>
        <strain evidence="2 3">DY32-46</strain>
    </source>
</reference>
<dbReference type="InterPro" id="IPR051532">
    <property type="entry name" value="Ester_Hydrolysis_Enzymes"/>
</dbReference>
<dbReference type="Gene3D" id="3.40.50.1110">
    <property type="entry name" value="SGNH hydrolase"/>
    <property type="match status" value="1"/>
</dbReference>
<protein>
    <submittedName>
        <fullName evidence="2">Putative secreted protein</fullName>
    </submittedName>
</protein>
<sequence>MPRWRLALLLGPGLLVGGAIGNVVGVVGARRTARRLRLPHELDGLVQPLDAATDAEPLRLLTLGDSAMAGDGIQDPDLTLPRQVASQLAAATTRSVVVEQRAVSGHTTVDVAGQLVPPPQPAPDVIVVSAGVNDGLKRRPLQTIRQDTVDMVRAIRAAAPDARIVLVGAPDLRYAPALPQPLRRLVGWLTGRVGRAQAGWLAEHGVDVVEIGTPASDFGPDGFHPGPTATPTIAGWIVDRLT</sequence>
<dbReference type="RefSeq" id="WP_114590048.1">
    <property type="nucleotide sequence ID" value="NZ_CP031165.1"/>
</dbReference>
<accession>A0A346XSL4</accession>
<dbReference type="KEGG" id="euz:DVS28_a0504"/>
<dbReference type="EMBL" id="CP031165">
    <property type="protein sequence ID" value="AXV05211.1"/>
    <property type="molecule type" value="Genomic_DNA"/>
</dbReference>
<dbReference type="PANTHER" id="PTHR30383:SF24">
    <property type="entry name" value="THIOESTERASE 1_PROTEASE 1_LYSOPHOSPHOLIPASE L1"/>
    <property type="match status" value="1"/>
</dbReference>
<evidence type="ECO:0000313" key="2">
    <source>
        <dbReference type="EMBL" id="AXV05211.1"/>
    </source>
</evidence>
<name>A0A346XSL4_9ACTN</name>
<dbReference type="PANTHER" id="PTHR30383">
    <property type="entry name" value="THIOESTERASE 1/PROTEASE 1/LYSOPHOSPHOLIPASE L1"/>
    <property type="match status" value="1"/>
</dbReference>
<dbReference type="SUPFAM" id="SSF52266">
    <property type="entry name" value="SGNH hydrolase"/>
    <property type="match status" value="1"/>
</dbReference>
<proteinExistence type="predicted"/>
<dbReference type="Pfam" id="PF13472">
    <property type="entry name" value="Lipase_GDSL_2"/>
    <property type="match status" value="1"/>
</dbReference>
<organism evidence="2 3">
    <name type="scientific">Euzebya pacifica</name>
    <dbReference type="NCBI Taxonomy" id="1608957"/>
    <lineage>
        <taxon>Bacteria</taxon>
        <taxon>Bacillati</taxon>
        <taxon>Actinomycetota</taxon>
        <taxon>Nitriliruptoria</taxon>
        <taxon>Euzebyales</taxon>
    </lineage>
</organism>
<gene>
    <name evidence="2" type="ORF">DVS28_a0504</name>
</gene>
<dbReference type="GO" id="GO:0004622">
    <property type="term" value="F:phosphatidylcholine lysophospholipase activity"/>
    <property type="evidence" value="ECO:0007669"/>
    <property type="project" value="TreeGrafter"/>
</dbReference>
<dbReference type="OrthoDB" id="9804395at2"/>
<feature type="domain" description="SGNH hydrolase-type esterase" evidence="1">
    <location>
        <begin position="63"/>
        <end position="227"/>
    </location>
</feature>